<reference evidence="1" key="1">
    <citation type="submission" date="2018-05" db="EMBL/GenBank/DDBJ databases">
        <authorList>
            <person name="Lanie J.A."/>
            <person name="Ng W.-L."/>
            <person name="Kazmierczak K.M."/>
            <person name="Andrzejewski T.M."/>
            <person name="Davidsen T.M."/>
            <person name="Wayne K.J."/>
            <person name="Tettelin H."/>
            <person name="Glass J.I."/>
            <person name="Rusch D."/>
            <person name="Podicherti R."/>
            <person name="Tsui H.-C.T."/>
            <person name="Winkler M.E."/>
        </authorList>
    </citation>
    <scope>NUCLEOTIDE SEQUENCE</scope>
</reference>
<accession>A0A382CG90</accession>
<evidence type="ECO:0000313" key="1">
    <source>
        <dbReference type="EMBL" id="SVB24859.1"/>
    </source>
</evidence>
<gene>
    <name evidence="1" type="ORF">METZ01_LOCUS177713</name>
</gene>
<protein>
    <submittedName>
        <fullName evidence="1">Uncharacterized protein</fullName>
    </submittedName>
</protein>
<sequence>MGDSTKKIPKVPHEQMDWKEVLEYLKKTQDMWWLNEIVVDGKKKTQLEDALVKGRSFKKEKVFEEDMEVRLEPGDRTPVKIKMESNRNELFAPKNWLTPENYQKYVKRVVEIIQKFKDKNMTLDGDTDQAFEELKEELQQINESNVNLDGHRKPHTAYIANRVKLGKKRGESWEKFKQLANDSIGKQQVELPGYGKIYLRRVRKDPEQEILYSHEAFDFDKAENRPEGVDLIKRTAFNKAWSKIDRNLTGT</sequence>
<proteinExistence type="predicted"/>
<dbReference type="AlphaFoldDB" id="A0A382CG90"/>
<organism evidence="1">
    <name type="scientific">marine metagenome</name>
    <dbReference type="NCBI Taxonomy" id="408172"/>
    <lineage>
        <taxon>unclassified sequences</taxon>
        <taxon>metagenomes</taxon>
        <taxon>ecological metagenomes</taxon>
    </lineage>
</organism>
<name>A0A382CG90_9ZZZZ</name>
<dbReference type="EMBL" id="UINC01034275">
    <property type="protein sequence ID" value="SVB24859.1"/>
    <property type="molecule type" value="Genomic_DNA"/>
</dbReference>